<sequence>MQHHFFNTRTLAIAAALAIAPAAFAQDATTTAPKRFNATVGYSHMIPKSNPGNVGGSAVDLDGKGAATLSGTWMVNDNVGVELWGTPDKYAHDVNLSTGHGTIKQQPIAVSGQYHFGNAAQPIRPFVGLGYYQANIDSETFDPTVAGGQHVGFDTPKGAIATVGADFNITDTWFARADARYMKGDSDVTVNGAKVGQLQLDPIVVGVGVGARF</sequence>
<name>A0ABM7Q5D2_9GAMM</name>
<evidence type="ECO:0000256" key="1">
    <source>
        <dbReference type="SAM" id="SignalP"/>
    </source>
</evidence>
<keyword evidence="3" id="KW-1185">Reference proteome</keyword>
<proteinExistence type="predicted"/>
<dbReference type="RefSeq" id="WP_213437429.1">
    <property type="nucleotide sequence ID" value="NZ_AP024545.1"/>
</dbReference>
<organism evidence="2 3">
    <name type="scientific">Noviluteimonas caseinilytica</name>
    <dbReference type="NCBI Taxonomy" id="2675101"/>
    <lineage>
        <taxon>Bacteria</taxon>
        <taxon>Pseudomonadati</taxon>
        <taxon>Pseudomonadota</taxon>
        <taxon>Gammaproteobacteria</taxon>
        <taxon>Lysobacterales</taxon>
        <taxon>Lysobacteraceae</taxon>
        <taxon>Noviluteimonas</taxon>
    </lineage>
</organism>
<gene>
    <name evidence="2" type="primary">ompW</name>
    <name evidence="2" type="ORF">LYSCAS_15760</name>
</gene>
<dbReference type="Gene3D" id="2.40.160.20">
    <property type="match status" value="1"/>
</dbReference>
<dbReference type="Proteomes" id="UP000681317">
    <property type="component" value="Chromosome"/>
</dbReference>
<accession>A0ABM7Q5D2</accession>
<dbReference type="PANTHER" id="PTHR36920">
    <property type="match status" value="1"/>
</dbReference>
<protein>
    <submittedName>
        <fullName evidence="2">Membrane protein</fullName>
    </submittedName>
</protein>
<evidence type="ECO:0000313" key="3">
    <source>
        <dbReference type="Proteomes" id="UP000681317"/>
    </source>
</evidence>
<evidence type="ECO:0000313" key="2">
    <source>
        <dbReference type="EMBL" id="BCT92552.1"/>
    </source>
</evidence>
<dbReference type="InterPro" id="IPR011250">
    <property type="entry name" value="OMP/PagP_B-barrel"/>
</dbReference>
<reference evidence="2 3" key="1">
    <citation type="submission" date="2021-03" db="EMBL/GenBank/DDBJ databases">
        <title>Complete Genome Sequences of Two Lysobacter Strains Isolated from Sea Water (Lysobacter caseinilyticus) and Soil (Lysobacter helvus) in South Korea.</title>
        <authorList>
            <person name="Watanabe Y."/>
            <person name="Arakawa K."/>
        </authorList>
    </citation>
    <scope>NUCLEOTIDE SEQUENCE [LARGE SCALE GENOMIC DNA]</scope>
    <source>
        <strain evidence="2 3">KVB24</strain>
    </source>
</reference>
<feature type="signal peptide" evidence="1">
    <location>
        <begin position="1"/>
        <end position="25"/>
    </location>
</feature>
<keyword evidence="1" id="KW-0732">Signal</keyword>
<dbReference type="PANTHER" id="PTHR36920:SF1">
    <property type="entry name" value="OUTER MEMBRANE PROTEIN W"/>
    <property type="match status" value="1"/>
</dbReference>
<dbReference type="SUPFAM" id="SSF56925">
    <property type="entry name" value="OMPA-like"/>
    <property type="match status" value="1"/>
</dbReference>
<dbReference type="Pfam" id="PF03922">
    <property type="entry name" value="OmpW"/>
    <property type="match status" value="1"/>
</dbReference>
<dbReference type="EMBL" id="AP024545">
    <property type="protein sequence ID" value="BCT92552.1"/>
    <property type="molecule type" value="Genomic_DNA"/>
</dbReference>
<dbReference type="InterPro" id="IPR005618">
    <property type="entry name" value="OMPW"/>
</dbReference>
<feature type="chain" id="PRO_5046334211" evidence="1">
    <location>
        <begin position="26"/>
        <end position="213"/>
    </location>
</feature>